<dbReference type="InterPro" id="IPR002126">
    <property type="entry name" value="Cadherin-like_dom"/>
</dbReference>
<keyword evidence="14" id="KW-1185">Reference proteome</keyword>
<evidence type="ECO:0000256" key="3">
    <source>
        <dbReference type="ARBA" id="ARBA00022737"/>
    </source>
</evidence>
<dbReference type="Proteomes" id="UP000069940">
    <property type="component" value="Unassembled WGS sequence"/>
</dbReference>
<name>A0ABM1ZBJ7_AEDAL</name>
<evidence type="ECO:0000256" key="6">
    <source>
        <dbReference type="ARBA" id="ARBA00023136"/>
    </source>
</evidence>
<protein>
    <recommendedName>
        <fullName evidence="12">Cadherin domain-containing protein</fullName>
    </recommendedName>
</protein>
<evidence type="ECO:0000256" key="9">
    <source>
        <dbReference type="SAM" id="MobiDB-lite"/>
    </source>
</evidence>
<feature type="chain" id="PRO_5047124690" description="Cadherin domain-containing protein" evidence="11">
    <location>
        <begin position="26"/>
        <end position="824"/>
    </location>
</feature>
<proteinExistence type="predicted"/>
<evidence type="ECO:0000256" key="4">
    <source>
        <dbReference type="ARBA" id="ARBA00022837"/>
    </source>
</evidence>
<feature type="region of interest" description="Disordered" evidence="9">
    <location>
        <begin position="782"/>
        <end position="812"/>
    </location>
</feature>
<dbReference type="InterPro" id="IPR020894">
    <property type="entry name" value="Cadherin_CS"/>
</dbReference>
<organism evidence="13 14">
    <name type="scientific">Aedes albopictus</name>
    <name type="common">Asian tiger mosquito</name>
    <name type="synonym">Stegomyia albopicta</name>
    <dbReference type="NCBI Taxonomy" id="7160"/>
    <lineage>
        <taxon>Eukaryota</taxon>
        <taxon>Metazoa</taxon>
        <taxon>Ecdysozoa</taxon>
        <taxon>Arthropoda</taxon>
        <taxon>Hexapoda</taxon>
        <taxon>Insecta</taxon>
        <taxon>Pterygota</taxon>
        <taxon>Neoptera</taxon>
        <taxon>Endopterygota</taxon>
        <taxon>Diptera</taxon>
        <taxon>Nematocera</taxon>
        <taxon>Culicoidea</taxon>
        <taxon>Culicidae</taxon>
        <taxon>Culicinae</taxon>
        <taxon>Aedini</taxon>
        <taxon>Aedes</taxon>
        <taxon>Stegomyia</taxon>
    </lineage>
</organism>
<feature type="domain" description="Cadherin" evidence="12">
    <location>
        <begin position="381"/>
        <end position="474"/>
    </location>
</feature>
<evidence type="ECO:0000256" key="5">
    <source>
        <dbReference type="ARBA" id="ARBA00022989"/>
    </source>
</evidence>
<keyword evidence="7" id="KW-0325">Glycoprotein</keyword>
<keyword evidence="3" id="KW-0677">Repeat</keyword>
<dbReference type="EnsemblMetazoa" id="AALFPA23_016910.R24694">
    <property type="protein sequence ID" value="AALFPA23_016910.P24694"/>
    <property type="gene ID" value="AALFPA23_016910"/>
</dbReference>
<dbReference type="GeneID" id="109417796"/>
<dbReference type="Gene3D" id="2.60.40.60">
    <property type="entry name" value="Cadherins"/>
    <property type="match status" value="2"/>
</dbReference>
<dbReference type="PROSITE" id="PS00232">
    <property type="entry name" value="CADHERIN_1"/>
    <property type="match status" value="1"/>
</dbReference>
<feature type="domain" description="Cadherin" evidence="12">
    <location>
        <begin position="499"/>
        <end position="571"/>
    </location>
</feature>
<dbReference type="PANTHER" id="PTHR24028:SF328">
    <property type="entry name" value="CADHERIN-3"/>
    <property type="match status" value="1"/>
</dbReference>
<dbReference type="Pfam" id="PF00028">
    <property type="entry name" value="Cadherin"/>
    <property type="match status" value="1"/>
</dbReference>
<keyword evidence="4 8" id="KW-0106">Calcium</keyword>
<keyword evidence="6 10" id="KW-0472">Membrane</keyword>
<sequence>MTSFGGQIQCACWILVVLASSHVLCQDCHSDTFDFRRYHNESHFLDLATKPNEVIAKFTVSNTRSANTTNAYINVAVEGDQLVFSTTDKFPSYEKSEVETRIQLVITYGCTTGSIAGRYYQDLLERNNYAPEFSRSQYDVTVPLPLPKDFDLSPFVDNGKGVMAVDYDLVNNTVVFTLGENPYLRIQSMKVSDKVFRGVLRLKEQVLKLPDVVEVEIVGTDQGVPAKNSSAKLVITPDLTIEYNDPPAFKKTFISEDYGADGGNTVVVELVPGTVHEEVEYTLLGEDVKFFRMSVQEDKAKATVVVNNESTLPRDKFFLSVIVEAKRSELQKAECVILIDLKKTLSNESNVTAVEKTLSVLHLEEEQEHEEVFPSEVDDCTYRIIHQIPNRTESIFSVYESTGWIVASKFDREDTELFGNVDPPQFQLVLQIRCPTSEGTPESPPIFVDEIPYSIDSTYLSVIVDDINDHSPEFTFPSEGDRFAFPVARLSERLLPSKLLQVVAIDLDAGLNALIRYSIAENDHFGIDPKSGVVYPLENALDDEDAIELEIMATDRDGAEDGNVSKLKILVVPALPYQMSILQVQNIDEYQLSQTIEFIQSITSFVIRTITGGYTSLGSSMKNRRTSQRSSNTVQRLIVAVFNEDELISSESFAKVMVSFDDITISDLEELRFPNKDHNTHGSDYCTVYPYIIVMSVFIVMFVASSALCAYFWFKWRLLTTFSKSPDQSIYSDNELIENQNHNAGSTPPARRKELDGVTVDYSSDSVSRSNRLVRSLSDMMIIDEDDETNGEPSAPSEESPTNEAHQRRKSIRFSEDVERIEVF</sequence>
<dbReference type="PANTHER" id="PTHR24028">
    <property type="entry name" value="CADHERIN-87A"/>
    <property type="match status" value="1"/>
</dbReference>
<keyword evidence="5 10" id="KW-1133">Transmembrane helix</keyword>
<dbReference type="InterPro" id="IPR015919">
    <property type="entry name" value="Cadherin-like_sf"/>
</dbReference>
<dbReference type="CDD" id="cd11304">
    <property type="entry name" value="Cadherin_repeat"/>
    <property type="match status" value="1"/>
</dbReference>
<evidence type="ECO:0000313" key="14">
    <source>
        <dbReference type="Proteomes" id="UP000069940"/>
    </source>
</evidence>
<evidence type="ECO:0000259" key="12">
    <source>
        <dbReference type="PROSITE" id="PS50268"/>
    </source>
</evidence>
<feature type="signal peptide" evidence="11">
    <location>
        <begin position="1"/>
        <end position="25"/>
    </location>
</feature>
<reference evidence="14" key="1">
    <citation type="journal article" date="2015" name="Proc. Natl. Acad. Sci. U.S.A.">
        <title>Genome sequence of the Asian Tiger mosquito, Aedes albopictus, reveals insights into its biology, genetics, and evolution.</title>
        <authorList>
            <person name="Chen X.G."/>
            <person name="Jiang X."/>
            <person name="Gu J."/>
            <person name="Xu M."/>
            <person name="Wu Y."/>
            <person name="Deng Y."/>
            <person name="Zhang C."/>
            <person name="Bonizzoni M."/>
            <person name="Dermauw W."/>
            <person name="Vontas J."/>
            <person name="Armbruster P."/>
            <person name="Huang X."/>
            <person name="Yang Y."/>
            <person name="Zhang H."/>
            <person name="He W."/>
            <person name="Peng H."/>
            <person name="Liu Y."/>
            <person name="Wu K."/>
            <person name="Chen J."/>
            <person name="Lirakis M."/>
            <person name="Topalis P."/>
            <person name="Van Leeuwen T."/>
            <person name="Hall A.B."/>
            <person name="Jiang X."/>
            <person name="Thorpe C."/>
            <person name="Mueller R.L."/>
            <person name="Sun C."/>
            <person name="Waterhouse R.M."/>
            <person name="Yan G."/>
            <person name="Tu Z.J."/>
            <person name="Fang X."/>
            <person name="James A.A."/>
        </authorList>
    </citation>
    <scope>NUCLEOTIDE SEQUENCE [LARGE SCALE GENOMIC DNA]</scope>
    <source>
        <strain evidence="14">Foshan</strain>
    </source>
</reference>
<evidence type="ECO:0000256" key="2">
    <source>
        <dbReference type="ARBA" id="ARBA00022692"/>
    </source>
</evidence>
<dbReference type="RefSeq" id="XP_019547512.2">
    <property type="nucleotide sequence ID" value="XM_019691967.3"/>
</dbReference>
<keyword evidence="2 10" id="KW-0812">Transmembrane</keyword>
<evidence type="ECO:0000256" key="7">
    <source>
        <dbReference type="ARBA" id="ARBA00023180"/>
    </source>
</evidence>
<evidence type="ECO:0000256" key="10">
    <source>
        <dbReference type="SAM" id="Phobius"/>
    </source>
</evidence>
<evidence type="ECO:0000256" key="11">
    <source>
        <dbReference type="SAM" id="SignalP"/>
    </source>
</evidence>
<dbReference type="SMART" id="SM00112">
    <property type="entry name" value="CA"/>
    <property type="match status" value="2"/>
</dbReference>
<dbReference type="InterPro" id="IPR050174">
    <property type="entry name" value="Protocadherin/Cadherin-CA"/>
</dbReference>
<dbReference type="PROSITE" id="PS50268">
    <property type="entry name" value="CADHERIN_2"/>
    <property type="match status" value="2"/>
</dbReference>
<dbReference type="SUPFAM" id="SSF49313">
    <property type="entry name" value="Cadherin-like"/>
    <property type="match status" value="1"/>
</dbReference>
<comment type="subcellular location">
    <subcellularLocation>
        <location evidence="1">Membrane</location>
        <topology evidence="1">Single-pass membrane protein</topology>
    </subcellularLocation>
</comment>
<feature type="transmembrane region" description="Helical" evidence="10">
    <location>
        <begin position="688"/>
        <end position="714"/>
    </location>
</feature>
<accession>A0ABM1ZBJ7</accession>
<evidence type="ECO:0000313" key="13">
    <source>
        <dbReference type="EnsemblMetazoa" id="AALFPA23_016910.P24694"/>
    </source>
</evidence>
<evidence type="ECO:0000256" key="8">
    <source>
        <dbReference type="PROSITE-ProRule" id="PRU00043"/>
    </source>
</evidence>
<keyword evidence="11" id="KW-0732">Signal</keyword>
<reference evidence="13" key="2">
    <citation type="submission" date="2025-05" db="UniProtKB">
        <authorList>
            <consortium name="EnsemblMetazoa"/>
        </authorList>
    </citation>
    <scope>IDENTIFICATION</scope>
    <source>
        <strain evidence="13">Foshan</strain>
    </source>
</reference>
<evidence type="ECO:0000256" key="1">
    <source>
        <dbReference type="ARBA" id="ARBA00004167"/>
    </source>
</evidence>